<evidence type="ECO:0000313" key="2">
    <source>
        <dbReference type="Proteomes" id="UP001470230"/>
    </source>
</evidence>
<sequence>MKSSPSREDMVLLSVLNLTRDEFIEYNISQIALNTLRMSILYPEIDSELAKMAGVFKFIGNKMIDLNTYLPEFDQIAIKLINEGSLYQTQESVKFLNCISMLLPIEAIIEIIQSNAIIKICDLINCESTASPIESSLSLLLICLDRFPEETFQCLDFKYLSNSLNSIAEKYEEYHGIIVRIFEIITPPEE</sequence>
<reference evidence="1 2" key="1">
    <citation type="submission" date="2024-04" db="EMBL/GenBank/DDBJ databases">
        <title>Tritrichomonas musculus Genome.</title>
        <authorList>
            <person name="Alves-Ferreira E."/>
            <person name="Grigg M."/>
            <person name="Lorenzi H."/>
            <person name="Galac M."/>
        </authorList>
    </citation>
    <scope>NUCLEOTIDE SEQUENCE [LARGE SCALE GENOMIC DNA]</scope>
    <source>
        <strain evidence="1 2">EAF2021</strain>
    </source>
</reference>
<keyword evidence="2" id="KW-1185">Reference proteome</keyword>
<evidence type="ECO:0000313" key="1">
    <source>
        <dbReference type="EMBL" id="KAK8866534.1"/>
    </source>
</evidence>
<comment type="caution">
    <text evidence="1">The sequence shown here is derived from an EMBL/GenBank/DDBJ whole genome shotgun (WGS) entry which is preliminary data.</text>
</comment>
<dbReference type="Proteomes" id="UP001470230">
    <property type="component" value="Unassembled WGS sequence"/>
</dbReference>
<name>A0ABR2INI0_9EUKA</name>
<protein>
    <submittedName>
        <fullName evidence="1">Uncharacterized protein</fullName>
    </submittedName>
</protein>
<proteinExistence type="predicted"/>
<accession>A0ABR2INI0</accession>
<gene>
    <name evidence="1" type="ORF">M9Y10_009498</name>
</gene>
<organism evidence="1 2">
    <name type="scientific">Tritrichomonas musculus</name>
    <dbReference type="NCBI Taxonomy" id="1915356"/>
    <lineage>
        <taxon>Eukaryota</taxon>
        <taxon>Metamonada</taxon>
        <taxon>Parabasalia</taxon>
        <taxon>Tritrichomonadida</taxon>
        <taxon>Tritrichomonadidae</taxon>
        <taxon>Tritrichomonas</taxon>
    </lineage>
</organism>
<dbReference type="EMBL" id="JAPFFF010000015">
    <property type="protein sequence ID" value="KAK8866534.1"/>
    <property type="molecule type" value="Genomic_DNA"/>
</dbReference>